<keyword evidence="3" id="KW-1185">Reference proteome</keyword>
<dbReference type="Gene3D" id="3.30.1310.10">
    <property type="entry name" value="Nucleoid-associated protein YbaB-like domain"/>
    <property type="match status" value="1"/>
</dbReference>
<accession>A0A918GIS3</accession>
<proteinExistence type="predicted"/>
<evidence type="ECO:0008006" key="4">
    <source>
        <dbReference type="Google" id="ProtNLM"/>
    </source>
</evidence>
<dbReference type="InterPro" id="IPR004401">
    <property type="entry name" value="YbaB/EbfC"/>
</dbReference>
<dbReference type="SUPFAM" id="SSF82607">
    <property type="entry name" value="YbaB-like"/>
    <property type="match status" value="1"/>
</dbReference>
<reference evidence="2" key="1">
    <citation type="journal article" date="2014" name="Int. J. Syst. Evol. Microbiol.">
        <title>Complete genome sequence of Corynebacterium casei LMG S-19264T (=DSM 44701T), isolated from a smear-ripened cheese.</title>
        <authorList>
            <consortium name="US DOE Joint Genome Institute (JGI-PGF)"/>
            <person name="Walter F."/>
            <person name="Albersmeier A."/>
            <person name="Kalinowski J."/>
            <person name="Ruckert C."/>
        </authorList>
    </citation>
    <scope>NUCLEOTIDE SEQUENCE</scope>
    <source>
        <strain evidence="2">JCM 3276</strain>
    </source>
</reference>
<evidence type="ECO:0000256" key="1">
    <source>
        <dbReference type="SAM" id="MobiDB-lite"/>
    </source>
</evidence>
<evidence type="ECO:0000313" key="3">
    <source>
        <dbReference type="Proteomes" id="UP000660680"/>
    </source>
</evidence>
<feature type="region of interest" description="Disordered" evidence="1">
    <location>
        <begin position="107"/>
        <end position="140"/>
    </location>
</feature>
<name>A0A918GIS3_9PSEU</name>
<dbReference type="GO" id="GO:0003677">
    <property type="term" value="F:DNA binding"/>
    <property type="evidence" value="ECO:0007669"/>
    <property type="project" value="InterPro"/>
</dbReference>
<organism evidence="2 3">
    <name type="scientific">Actinokineospora fastidiosa</name>
    <dbReference type="NCBI Taxonomy" id="1816"/>
    <lineage>
        <taxon>Bacteria</taxon>
        <taxon>Bacillati</taxon>
        <taxon>Actinomycetota</taxon>
        <taxon>Actinomycetes</taxon>
        <taxon>Pseudonocardiales</taxon>
        <taxon>Pseudonocardiaceae</taxon>
        <taxon>Actinokineospora</taxon>
    </lineage>
</organism>
<dbReference type="EMBL" id="BMRB01000003">
    <property type="protein sequence ID" value="GGS40550.1"/>
    <property type="molecule type" value="Genomic_DNA"/>
</dbReference>
<dbReference type="Pfam" id="PF02575">
    <property type="entry name" value="YbaB_DNA_bd"/>
    <property type="match status" value="1"/>
</dbReference>
<dbReference type="InterPro" id="IPR036894">
    <property type="entry name" value="YbaB-like_sf"/>
</dbReference>
<comment type="caution">
    <text evidence="2">The sequence shown here is derived from an EMBL/GenBank/DDBJ whole genome shotgun (WGS) entry which is preliminary data.</text>
</comment>
<protein>
    <recommendedName>
        <fullName evidence="4">YbaB/EbfC DNA-binding family protein</fullName>
    </recommendedName>
</protein>
<reference evidence="2" key="2">
    <citation type="submission" date="2020-09" db="EMBL/GenBank/DDBJ databases">
        <authorList>
            <person name="Sun Q."/>
            <person name="Ohkuma M."/>
        </authorList>
    </citation>
    <scope>NUCLEOTIDE SEQUENCE</scope>
    <source>
        <strain evidence="2">JCM 3276</strain>
    </source>
</reference>
<dbReference type="Proteomes" id="UP000660680">
    <property type="component" value="Unassembled WGS sequence"/>
</dbReference>
<sequence length="140" mass="15369">MRVQTPDEWLADFERKVADLQQKATEFKRDLESAGSTQTSEDRTVTVTVAPNGALLDLRLDDAATARPAAELAAEILRTARKARQAAATTVAEAFVPLGGDRAIVQRVDDEPEEKPPAAPKGPESEDYSETTRVFDEDKW</sequence>
<evidence type="ECO:0000313" key="2">
    <source>
        <dbReference type="EMBL" id="GGS40550.1"/>
    </source>
</evidence>
<gene>
    <name evidence="2" type="ORF">GCM10010171_38820</name>
</gene>
<dbReference type="AlphaFoldDB" id="A0A918GIS3"/>